<name>A0A1L7X2E2_9HELO</name>
<keyword evidence="2" id="KW-1185">Reference proteome</keyword>
<accession>A0A1L7X2E2</accession>
<protein>
    <submittedName>
        <fullName evidence="1">Uncharacterized protein</fullName>
    </submittedName>
</protein>
<dbReference type="Proteomes" id="UP000184330">
    <property type="component" value="Unassembled WGS sequence"/>
</dbReference>
<sequence>MEAALPVCQSARNATKTLDLLLLSILPAPTSSEANSSYQTSKLKLQSHENILRLVGRGHCSGDRHSVQLNPGSRQFQWCGDYREAATFYGTEASSRSTADVHGLRNISWNALKLKKRIDAHMDVVWNAQENLPNTLRSTLQETLCPELIAVLREHLTLLDTPSATQANTQSASLRPYRHYYNLESSIKAMRHQIDALNLTQTRLALLLPPDKLEKCNGEASGLPKIGHSSSQNAQGSNIQVFATYPAGVAYRDLQGASYSDDVYGGSYSLPLARTKALNFPLPLSHMSWILAKREDQHVGDVRLQTGGSEFQGFTESESVPLGSASGLHNVLDIKRIAHRVQSPVEEAHNMPWRTNDYPASASVPGIQHSIWGPGLEGELPPTFLTSTFRSSHYNIAITTIQPSTQILGSRIHTISDEVEMRGTIVCSRANIWFREMTI</sequence>
<gene>
    <name evidence="1" type="ORF">PAC_09085</name>
</gene>
<proteinExistence type="predicted"/>
<evidence type="ECO:0000313" key="1">
    <source>
        <dbReference type="EMBL" id="CZR59193.1"/>
    </source>
</evidence>
<reference evidence="1 2" key="1">
    <citation type="submission" date="2016-03" db="EMBL/GenBank/DDBJ databases">
        <authorList>
            <person name="Ploux O."/>
        </authorList>
    </citation>
    <scope>NUCLEOTIDE SEQUENCE [LARGE SCALE GENOMIC DNA]</scope>
    <source>
        <strain evidence="1 2">UAMH 11012</strain>
    </source>
</reference>
<dbReference type="EMBL" id="FJOG01000013">
    <property type="protein sequence ID" value="CZR59193.1"/>
    <property type="molecule type" value="Genomic_DNA"/>
</dbReference>
<evidence type="ECO:0000313" key="2">
    <source>
        <dbReference type="Proteomes" id="UP000184330"/>
    </source>
</evidence>
<organism evidence="1 2">
    <name type="scientific">Phialocephala subalpina</name>
    <dbReference type="NCBI Taxonomy" id="576137"/>
    <lineage>
        <taxon>Eukaryota</taxon>
        <taxon>Fungi</taxon>
        <taxon>Dikarya</taxon>
        <taxon>Ascomycota</taxon>
        <taxon>Pezizomycotina</taxon>
        <taxon>Leotiomycetes</taxon>
        <taxon>Helotiales</taxon>
        <taxon>Mollisiaceae</taxon>
        <taxon>Phialocephala</taxon>
        <taxon>Phialocephala fortinii species complex</taxon>
    </lineage>
</organism>
<dbReference type="AlphaFoldDB" id="A0A1L7X2E2"/>